<dbReference type="AlphaFoldDB" id="A0A4R1EV96"/>
<comment type="caution">
    <text evidence="1">The sequence shown here is derived from an EMBL/GenBank/DDBJ whole genome shotgun (WGS) entry which is preliminary data.</text>
</comment>
<dbReference type="EMBL" id="SMFQ01000004">
    <property type="protein sequence ID" value="TCJ84610.1"/>
    <property type="molecule type" value="Genomic_DNA"/>
</dbReference>
<accession>A0A4R1EV96</accession>
<dbReference type="Proteomes" id="UP000294887">
    <property type="component" value="Unassembled WGS sequence"/>
</dbReference>
<evidence type="ECO:0000313" key="2">
    <source>
        <dbReference type="Proteomes" id="UP000294887"/>
    </source>
</evidence>
<gene>
    <name evidence="1" type="ORF">EV695_2569</name>
</gene>
<reference evidence="1 2" key="1">
    <citation type="submission" date="2019-03" db="EMBL/GenBank/DDBJ databases">
        <title>Genomic Encyclopedia of Type Strains, Phase IV (KMG-IV): sequencing the most valuable type-strain genomes for metagenomic binning, comparative biology and taxonomic classification.</title>
        <authorList>
            <person name="Goeker M."/>
        </authorList>
    </citation>
    <scope>NUCLEOTIDE SEQUENCE [LARGE SCALE GENOMIC DNA]</scope>
    <source>
        <strain evidence="1 2">DSM 24830</strain>
    </source>
</reference>
<name>A0A4R1EV96_9GAMM</name>
<sequence>MIRRYLLILIALCPVIAGAYPITSYLEMVKVSSVSNSWKSLTLDNSYSNPVVACTYNLTSGANAEGSVRVQVLGSTILVRVQRPLNGAVSASDVYCTVSEAGSYTSPIKYEAYTIDSTQTNSNGNWGIPKTINVTGSKVQNYTNPVVTGQVMSFNDPNFVTFWSSACNKNNPATNAAICVGKHTGESDITTEYTETLGYFIAEQAEYTLANAHVKIALGADTVRGAVTPTPAPPYNYTLPRSYSYATATLSAMDGGDGGWAVLYGSNPISTSISLAIDEDTVRNTERNHTTEQVAYWVMEPIQHPELSLKKTIATIYDPINLTSNPKSIPGAVLEYTLLGENSGDGPADNNSIVLTDLVPANTKLCVADIANCKAPYFTNGAQNSGLSLASTTYSNDNGATYTFTATPDAEGANTLVTNFKTAMSGSFLPQTGATAPSFTVKFRVILD</sequence>
<organism evidence="1 2">
    <name type="scientific">Cocleimonas flava</name>
    <dbReference type="NCBI Taxonomy" id="634765"/>
    <lineage>
        <taxon>Bacteria</taxon>
        <taxon>Pseudomonadati</taxon>
        <taxon>Pseudomonadota</taxon>
        <taxon>Gammaproteobacteria</taxon>
        <taxon>Thiotrichales</taxon>
        <taxon>Thiotrichaceae</taxon>
        <taxon>Cocleimonas</taxon>
    </lineage>
</organism>
<proteinExistence type="predicted"/>
<evidence type="ECO:0000313" key="1">
    <source>
        <dbReference type="EMBL" id="TCJ84610.1"/>
    </source>
</evidence>
<protein>
    <submittedName>
        <fullName evidence="1">Putative repeat protein (TIGR01451 family)</fullName>
    </submittedName>
</protein>
<keyword evidence="2" id="KW-1185">Reference proteome</keyword>